<accession>A0A1I0CXC7</accession>
<evidence type="ECO:0000256" key="1">
    <source>
        <dbReference type="ARBA" id="ARBA00007812"/>
    </source>
</evidence>
<dbReference type="InterPro" id="IPR047210">
    <property type="entry name" value="TPP_PYR_POXB-like"/>
</dbReference>
<dbReference type="CDD" id="cd02014">
    <property type="entry name" value="TPP_POX"/>
    <property type="match status" value="1"/>
</dbReference>
<dbReference type="Proteomes" id="UP000183339">
    <property type="component" value="Unassembled WGS sequence"/>
</dbReference>
<dbReference type="Gene3D" id="3.40.50.970">
    <property type="match status" value="2"/>
</dbReference>
<dbReference type="GO" id="GO:0030976">
    <property type="term" value="F:thiamine pyrophosphate binding"/>
    <property type="evidence" value="ECO:0007669"/>
    <property type="project" value="InterPro"/>
</dbReference>
<evidence type="ECO:0000259" key="4">
    <source>
        <dbReference type="Pfam" id="PF00205"/>
    </source>
</evidence>
<protein>
    <submittedName>
        <fullName evidence="7">Pyruvate dehydrogenase (Quinone)</fullName>
    </submittedName>
</protein>
<dbReference type="InterPro" id="IPR047212">
    <property type="entry name" value="TPP_POXB-like"/>
</dbReference>
<dbReference type="GO" id="GO:0019752">
    <property type="term" value="P:carboxylic acid metabolic process"/>
    <property type="evidence" value="ECO:0007669"/>
    <property type="project" value="UniProtKB-ARBA"/>
</dbReference>
<keyword evidence="2 3" id="KW-0786">Thiamine pyrophosphate</keyword>
<feature type="domain" description="Thiamine pyrophosphate enzyme central" evidence="4">
    <location>
        <begin position="234"/>
        <end position="363"/>
    </location>
</feature>
<evidence type="ECO:0000256" key="3">
    <source>
        <dbReference type="RuleBase" id="RU362132"/>
    </source>
</evidence>
<reference evidence="7 8" key="1">
    <citation type="submission" date="2016-10" db="EMBL/GenBank/DDBJ databases">
        <authorList>
            <person name="de Groot N.N."/>
        </authorList>
    </citation>
    <scope>NUCLEOTIDE SEQUENCE [LARGE SCALE GENOMIC DNA]</scope>
    <source>
        <strain evidence="7 8">Nl7</strain>
    </source>
</reference>
<dbReference type="Pfam" id="PF02776">
    <property type="entry name" value="TPP_enzyme_N"/>
    <property type="match status" value="1"/>
</dbReference>
<dbReference type="PANTHER" id="PTHR42981">
    <property type="entry name" value="PYRUVATE DEHYDROGENASE [UBIQUINONE]"/>
    <property type="match status" value="1"/>
</dbReference>
<dbReference type="Pfam" id="PF02775">
    <property type="entry name" value="TPP_enzyme_C"/>
    <property type="match status" value="1"/>
</dbReference>
<dbReference type="CDD" id="cd07039">
    <property type="entry name" value="TPP_PYR_POX"/>
    <property type="match status" value="1"/>
</dbReference>
<dbReference type="GO" id="GO:0003824">
    <property type="term" value="F:catalytic activity"/>
    <property type="evidence" value="ECO:0007669"/>
    <property type="project" value="InterPro"/>
</dbReference>
<keyword evidence="7" id="KW-0670">Pyruvate</keyword>
<dbReference type="InterPro" id="IPR011766">
    <property type="entry name" value="TPP_enzyme_TPP-bd"/>
</dbReference>
<evidence type="ECO:0000259" key="6">
    <source>
        <dbReference type="Pfam" id="PF02776"/>
    </source>
</evidence>
<sequence>MLTKVRIYVATVSYRTMFRARLCDVWEQEYSQQSSIMKETVSDFLVRRLSEWGVKRIFGLPGDGINGIMGAINRASDKLEFIQVRHEEMSAFMACAHAKFTGEVGICLATSGPGAIHLLNGLYDAKLDHQPVVAIVGQQKRTALGGSYQQEVDLVSLFKDVAHEYVHIVTTPGQARHVLDRAMRIAKAEHNVCCVIVPNDIQDMEFVKPPHEHGTIYSGVGYRPPQVIPEVEDLQRAADVLNDGSKVAILVGAGALNATSEILQVADLLGAGIAKALLGKTVVPDDLPYVTGTIGMLGTKPSYSMMTECDTLLMIGSSFPYSEFLPEEGQARGVQIDIDGRMMSMRYPMEVNLVGNSEDTLKLLIPLLKRKEDRTWRNRIESNVDEWWKKIEARAMEPANPINPQRVFYELSPRLPDNCILTGDSGSSTFWYARDIRIRKGMMASLSGGLATMGSAVPYAIAAKFAHPDRVVIAVTGDGAMQMNGMNELITVVKYWRHWSDPRLVVLVLNNRDLNLVTWEQRATEGDPKFDAAQDLPDVPYASYAKLIGLHGIRVDRPENIASAWDCALAADRPVVLEACTDPNVPPLPPHVTFKQVRAYTSAIMQGDSDSREIFRETVKQIFA</sequence>
<dbReference type="InterPro" id="IPR012001">
    <property type="entry name" value="Thiamin_PyroP_enz_TPP-bd_dom"/>
</dbReference>
<dbReference type="EMBL" id="FOHI01000004">
    <property type="protein sequence ID" value="SET24513.1"/>
    <property type="molecule type" value="Genomic_DNA"/>
</dbReference>
<dbReference type="PANTHER" id="PTHR42981:SF2">
    <property type="entry name" value="PYRUVATE DEHYDROGENASE [UBIQUINONE]"/>
    <property type="match status" value="1"/>
</dbReference>
<evidence type="ECO:0000313" key="8">
    <source>
        <dbReference type="Proteomes" id="UP000183339"/>
    </source>
</evidence>
<dbReference type="InterPro" id="IPR012000">
    <property type="entry name" value="Thiamin_PyroP_enz_cen_dom"/>
</dbReference>
<dbReference type="InterPro" id="IPR029061">
    <property type="entry name" value="THDP-binding"/>
</dbReference>
<dbReference type="SUPFAM" id="SSF52467">
    <property type="entry name" value="DHS-like NAD/FAD-binding domain"/>
    <property type="match status" value="1"/>
</dbReference>
<proteinExistence type="inferred from homology"/>
<evidence type="ECO:0000256" key="2">
    <source>
        <dbReference type="ARBA" id="ARBA00023052"/>
    </source>
</evidence>
<dbReference type="SUPFAM" id="SSF52518">
    <property type="entry name" value="Thiamin diphosphate-binding fold (THDP-binding)"/>
    <property type="match status" value="2"/>
</dbReference>
<evidence type="ECO:0000259" key="5">
    <source>
        <dbReference type="Pfam" id="PF02775"/>
    </source>
</evidence>
<name>A0A1I0CXC7_9PROT</name>
<gene>
    <name evidence="7" type="ORF">SAMN05216412_104144</name>
</gene>
<organism evidence="7 8">
    <name type="scientific">Nitrosospira multiformis</name>
    <dbReference type="NCBI Taxonomy" id="1231"/>
    <lineage>
        <taxon>Bacteria</taxon>
        <taxon>Pseudomonadati</taxon>
        <taxon>Pseudomonadota</taxon>
        <taxon>Betaproteobacteria</taxon>
        <taxon>Nitrosomonadales</taxon>
        <taxon>Nitrosomonadaceae</taxon>
        <taxon>Nitrosospira</taxon>
    </lineage>
</organism>
<comment type="similarity">
    <text evidence="1 3">Belongs to the TPP enzyme family.</text>
</comment>
<dbReference type="NCBIfam" id="NF006129">
    <property type="entry name" value="PRK08273.1"/>
    <property type="match status" value="1"/>
</dbReference>
<dbReference type="InterPro" id="IPR000399">
    <property type="entry name" value="TPP-bd_CS"/>
</dbReference>
<feature type="domain" description="Thiamine pyrophosphate enzyme TPP-binding" evidence="5">
    <location>
        <begin position="424"/>
        <end position="578"/>
    </location>
</feature>
<dbReference type="InterPro" id="IPR047211">
    <property type="entry name" value="POXB-like"/>
</dbReference>
<dbReference type="Gene3D" id="3.40.50.1220">
    <property type="entry name" value="TPP-binding domain"/>
    <property type="match status" value="1"/>
</dbReference>
<dbReference type="PROSITE" id="PS00187">
    <property type="entry name" value="TPP_ENZYMES"/>
    <property type="match status" value="1"/>
</dbReference>
<dbReference type="AlphaFoldDB" id="A0A1I0CXC7"/>
<dbReference type="GO" id="GO:0000287">
    <property type="term" value="F:magnesium ion binding"/>
    <property type="evidence" value="ECO:0007669"/>
    <property type="project" value="InterPro"/>
</dbReference>
<dbReference type="Pfam" id="PF00205">
    <property type="entry name" value="TPP_enzyme_M"/>
    <property type="match status" value="1"/>
</dbReference>
<dbReference type="InterPro" id="IPR029035">
    <property type="entry name" value="DHS-like_NAD/FAD-binding_dom"/>
</dbReference>
<feature type="domain" description="Thiamine pyrophosphate enzyme N-terminal TPP-binding" evidence="6">
    <location>
        <begin position="40"/>
        <end position="156"/>
    </location>
</feature>
<evidence type="ECO:0000313" key="7">
    <source>
        <dbReference type="EMBL" id="SET24513.1"/>
    </source>
</evidence>